<reference evidence="1 2" key="1">
    <citation type="journal article" date="2019" name="Sci. Rep.">
        <title>Orb-weaving spider Araneus ventricosus genome elucidates the spidroin gene catalogue.</title>
        <authorList>
            <person name="Kono N."/>
            <person name="Nakamura H."/>
            <person name="Ohtoshi R."/>
            <person name="Moran D.A.P."/>
            <person name="Shinohara A."/>
            <person name="Yoshida Y."/>
            <person name="Fujiwara M."/>
            <person name="Mori M."/>
            <person name="Tomita M."/>
            <person name="Arakawa K."/>
        </authorList>
    </citation>
    <scope>NUCLEOTIDE SEQUENCE [LARGE SCALE GENOMIC DNA]</scope>
</reference>
<protein>
    <submittedName>
        <fullName evidence="1">Uncharacterized protein</fullName>
    </submittedName>
</protein>
<name>A0A4Y2H6U4_ARAVE</name>
<dbReference type="EMBL" id="BGPR01001724">
    <property type="protein sequence ID" value="GBM60448.1"/>
    <property type="molecule type" value="Genomic_DNA"/>
</dbReference>
<proteinExistence type="predicted"/>
<organism evidence="1 2">
    <name type="scientific">Araneus ventricosus</name>
    <name type="common">Orbweaver spider</name>
    <name type="synonym">Epeira ventricosa</name>
    <dbReference type="NCBI Taxonomy" id="182803"/>
    <lineage>
        <taxon>Eukaryota</taxon>
        <taxon>Metazoa</taxon>
        <taxon>Ecdysozoa</taxon>
        <taxon>Arthropoda</taxon>
        <taxon>Chelicerata</taxon>
        <taxon>Arachnida</taxon>
        <taxon>Araneae</taxon>
        <taxon>Araneomorphae</taxon>
        <taxon>Entelegynae</taxon>
        <taxon>Araneoidea</taxon>
        <taxon>Araneidae</taxon>
        <taxon>Araneus</taxon>
    </lineage>
</organism>
<keyword evidence="2" id="KW-1185">Reference proteome</keyword>
<evidence type="ECO:0000313" key="1">
    <source>
        <dbReference type="EMBL" id="GBM60448.1"/>
    </source>
</evidence>
<gene>
    <name evidence="1" type="ORF">AVEN_117964_1</name>
</gene>
<evidence type="ECO:0000313" key="2">
    <source>
        <dbReference type="Proteomes" id="UP000499080"/>
    </source>
</evidence>
<dbReference type="Proteomes" id="UP000499080">
    <property type="component" value="Unassembled WGS sequence"/>
</dbReference>
<comment type="caution">
    <text evidence="1">The sequence shown here is derived from an EMBL/GenBank/DDBJ whole genome shotgun (WGS) entry which is preliminary data.</text>
</comment>
<dbReference type="AlphaFoldDB" id="A0A4Y2H6U4"/>
<accession>A0A4Y2H6U4</accession>
<sequence length="121" mass="13173">MGQLVALPPTCPETIFSLISVRVSVISPFCGEGKNHNSYEERKTGGESTYCPWHATDGGGSPGLTEVRQRLTALRMNPRIMLIIGASHCAPKIESCLPSVPQALVLMDVLASINHRRVFQK</sequence>